<dbReference type="Pfam" id="PF19258">
    <property type="entry name" value="KxYKxGKxW_sig"/>
    <property type="match status" value="1"/>
</dbReference>
<keyword evidence="3" id="KW-0732">Signal</keyword>
<dbReference type="InterPro" id="IPR041558">
    <property type="entry name" value="MucBP_2"/>
</dbReference>
<feature type="transmembrane region" description="Helical" evidence="6">
    <location>
        <begin position="710"/>
        <end position="729"/>
    </location>
</feature>
<evidence type="ECO:0000256" key="5">
    <source>
        <dbReference type="SAM" id="MobiDB-lite"/>
    </source>
</evidence>
<evidence type="ECO:0000259" key="7">
    <source>
        <dbReference type="PROSITE" id="PS50847"/>
    </source>
</evidence>
<gene>
    <name evidence="8" type="ORF">GM612_03300</name>
</gene>
<dbReference type="Pfam" id="PF17965">
    <property type="entry name" value="MucBP_2"/>
    <property type="match status" value="1"/>
</dbReference>
<evidence type="ECO:0000256" key="1">
    <source>
        <dbReference type="ARBA" id="ARBA00022512"/>
    </source>
</evidence>
<keyword evidence="2" id="KW-0964">Secreted</keyword>
<dbReference type="EMBL" id="WNJO01000003">
    <property type="protein sequence ID" value="MTV81679.1"/>
    <property type="molecule type" value="Genomic_DNA"/>
</dbReference>
<keyword evidence="6" id="KW-0472">Membrane</keyword>
<dbReference type="Proteomes" id="UP000466388">
    <property type="component" value="Unassembled WGS sequence"/>
</dbReference>
<feature type="compositionally biased region" description="Low complexity" evidence="5">
    <location>
        <begin position="69"/>
        <end position="81"/>
    </location>
</feature>
<keyword evidence="6" id="KW-1133">Transmembrane helix</keyword>
<evidence type="ECO:0000256" key="2">
    <source>
        <dbReference type="ARBA" id="ARBA00022525"/>
    </source>
</evidence>
<evidence type="ECO:0000256" key="3">
    <source>
        <dbReference type="ARBA" id="ARBA00022729"/>
    </source>
</evidence>
<comment type="caution">
    <text evidence="8">The sequence shown here is derived from an EMBL/GenBank/DDBJ whole genome shotgun (WGS) entry which is preliminary data.</text>
</comment>
<feature type="compositionally biased region" description="Polar residues" evidence="5">
    <location>
        <begin position="648"/>
        <end position="672"/>
    </location>
</feature>
<proteinExistence type="predicted"/>
<feature type="compositionally biased region" description="Low complexity" evidence="5">
    <location>
        <begin position="89"/>
        <end position="116"/>
    </location>
</feature>
<evidence type="ECO:0000256" key="6">
    <source>
        <dbReference type="SAM" id="Phobius"/>
    </source>
</evidence>
<name>A0A7X2XU36_9LACO</name>
<dbReference type="Gene3D" id="3.10.20.470">
    <property type="match status" value="1"/>
</dbReference>
<keyword evidence="6" id="KW-0812">Transmembrane</keyword>
<sequence>MSRLNQRVMENQNREIHYKLYKSGKQWLVAGIITATLGLSGFSISASADTTTTNGNNDTTDEPQNESSTLQTAKQTQTATLRSSTSKQTSVSEPTSTSGTSSQTTVSSSSMGTGTASEKDSSAVGVKVASNVSTQGTVTAKSSASLVATAETKSVKNDSINNADETALSTQNKSVDTTNLGDAAASKINATQEALAKQYQTTKQAQKLTAVSPIAQPLTLTGSTITSNDVEQTDGLIPAGSTVDGVAVTADTWLKGTISVRYSFYLMNSEGQVVSDSSVPNMSMTNGLPTYYLTTPDASETFYRTATIQNGQLILSDWETSGGIKASDYVYPDVTSFPDVPGYTLTASNTIPYPYDVTGASIQPSTVDELGDQYTQNNDLFEDTFEYVPSQENLIVNYIDRTTGQMIHSDTITDKGGTAVTWFTPEQEIQQLENAGYQLVSNNYPAQTVVLDMDPSVDQVYTVYLKPTMTRSQSATTRTITFVSDDSTAPLPATVVQVVKYNVFTNAVTGQSIYVPAAGTNLYNAYTTPTLAGYSASPTSVPSETFGLSTTAPMSETFIVRYEKNTPANNVRSNTGNSPTGNTTDGTSTNNNVEGTTVDGNNTNSSGGGTSTTTNGGLTINNPGGVTNGGTTVGKGSNISNAGNINGQTTHTSKGSVVSSPIQGSVNNSNGASIDEQSKNLSSIDNNRVVNSERQLRASSLPQTNESNSSFVAVVGLSLLASLLSLFSAKRKRRE</sequence>
<dbReference type="PROSITE" id="PS50847">
    <property type="entry name" value="GRAM_POS_ANCHORING"/>
    <property type="match status" value="1"/>
</dbReference>
<dbReference type="AlphaFoldDB" id="A0A7X2XU36"/>
<evidence type="ECO:0000256" key="4">
    <source>
        <dbReference type="ARBA" id="ARBA00023088"/>
    </source>
</evidence>
<evidence type="ECO:0000313" key="9">
    <source>
        <dbReference type="Proteomes" id="UP000466388"/>
    </source>
</evidence>
<evidence type="ECO:0000313" key="8">
    <source>
        <dbReference type="EMBL" id="MTV81679.1"/>
    </source>
</evidence>
<organism evidence="8 9">
    <name type="scientific">Secundilactobacillus folii</name>
    <dbReference type="NCBI Taxonomy" id="2678357"/>
    <lineage>
        <taxon>Bacteria</taxon>
        <taxon>Bacillati</taxon>
        <taxon>Bacillota</taxon>
        <taxon>Bacilli</taxon>
        <taxon>Lactobacillales</taxon>
        <taxon>Lactobacillaceae</taxon>
        <taxon>Secundilactobacillus</taxon>
    </lineage>
</organism>
<accession>A0A7X2XU36</accession>
<keyword evidence="9" id="KW-1185">Reference proteome</keyword>
<feature type="region of interest" description="Disordered" evidence="5">
    <location>
        <begin position="51"/>
        <end position="124"/>
    </location>
</feature>
<feature type="region of interest" description="Disordered" evidence="5">
    <location>
        <begin position="565"/>
        <end position="680"/>
    </location>
</feature>
<dbReference type="NCBIfam" id="TIGR01167">
    <property type="entry name" value="LPXTG_anchor"/>
    <property type="match status" value="1"/>
</dbReference>
<dbReference type="Gene3D" id="2.60.40.4300">
    <property type="match status" value="1"/>
</dbReference>
<reference evidence="8 9" key="1">
    <citation type="submission" date="2019-11" db="EMBL/GenBank/DDBJ databases">
        <title>Lactobacillus sp. nov. CRM56-3, isolated from fermented tea leaves.</title>
        <authorList>
            <person name="Phuengjayaem S."/>
            <person name="Tanasupawat S."/>
        </authorList>
    </citation>
    <scope>NUCLEOTIDE SEQUENCE [LARGE SCALE GENOMIC DNA]</scope>
    <source>
        <strain evidence="8 9">CRM56-3</strain>
    </source>
</reference>
<protein>
    <submittedName>
        <fullName evidence="8">LPXTG cell wall anchor domain-containing protein</fullName>
    </submittedName>
</protein>
<feature type="compositionally biased region" description="Low complexity" evidence="5">
    <location>
        <begin position="634"/>
        <end position="647"/>
    </location>
</feature>
<dbReference type="RefSeq" id="WP_155430969.1">
    <property type="nucleotide sequence ID" value="NZ_WNJO01000003.1"/>
</dbReference>
<feature type="compositionally biased region" description="Low complexity" evidence="5">
    <location>
        <begin position="573"/>
        <end position="625"/>
    </location>
</feature>
<keyword evidence="4" id="KW-0572">Peptidoglycan-anchor</keyword>
<keyword evidence="1" id="KW-0134">Cell wall</keyword>
<dbReference type="InterPro" id="IPR019931">
    <property type="entry name" value="LPXTG_anchor"/>
</dbReference>
<dbReference type="NCBIfam" id="TIGR03715">
    <property type="entry name" value="KxYKxGKxW"/>
    <property type="match status" value="1"/>
</dbReference>
<feature type="domain" description="Gram-positive cocci surface proteins LPxTG" evidence="7">
    <location>
        <begin position="701"/>
        <end position="735"/>
    </location>
</feature>
<dbReference type="InterPro" id="IPR022263">
    <property type="entry name" value="KxYKxGKxW"/>
</dbReference>